<evidence type="ECO:0000256" key="1">
    <source>
        <dbReference type="SAM" id="Phobius"/>
    </source>
</evidence>
<comment type="caution">
    <text evidence="2">The sequence shown here is derived from an EMBL/GenBank/DDBJ whole genome shotgun (WGS) entry which is preliminary data.</text>
</comment>
<sequence>MPQSAPPSTRPVGPAIGHGLRGRCPACGEGAMFARFLKTVPACTTCGLRLDDHQADDFPAYIVILALGHILVPLMIEVNSALSIPLGWQALIWPTLAIGLAVAMIQPVKGAVIAVQWSRRMAGFR</sequence>
<dbReference type="RefSeq" id="WP_304534862.1">
    <property type="nucleotide sequence ID" value="NZ_JAUQOM010000001.1"/>
</dbReference>
<keyword evidence="1" id="KW-0812">Transmembrane</keyword>
<keyword evidence="1" id="KW-1133">Transmembrane helix</keyword>
<gene>
    <name evidence="2" type="ORF">Q4610_03170</name>
</gene>
<evidence type="ECO:0000313" key="3">
    <source>
        <dbReference type="Proteomes" id="UP001176471"/>
    </source>
</evidence>
<keyword evidence="1" id="KW-0472">Membrane</keyword>
<proteinExistence type="predicted"/>
<dbReference type="Pfam" id="PF06170">
    <property type="entry name" value="DUF983"/>
    <property type="match status" value="1"/>
</dbReference>
<accession>A0ABT8ZIL7</accession>
<name>A0ABT8ZIL7_9SPHN</name>
<organism evidence="2 3">
    <name type="scientific">Sphingobium cyanobacteriorum</name>
    <dbReference type="NCBI Taxonomy" id="3063954"/>
    <lineage>
        <taxon>Bacteria</taxon>
        <taxon>Pseudomonadati</taxon>
        <taxon>Pseudomonadota</taxon>
        <taxon>Alphaproteobacteria</taxon>
        <taxon>Sphingomonadales</taxon>
        <taxon>Sphingomonadaceae</taxon>
        <taxon>Sphingobium</taxon>
    </lineage>
</organism>
<protein>
    <submittedName>
        <fullName evidence="2">DUF983 domain-containing protein</fullName>
    </submittedName>
</protein>
<feature type="transmembrane region" description="Helical" evidence="1">
    <location>
        <begin position="58"/>
        <end position="76"/>
    </location>
</feature>
<dbReference type="Proteomes" id="UP001176471">
    <property type="component" value="Unassembled WGS sequence"/>
</dbReference>
<dbReference type="InterPro" id="IPR009325">
    <property type="entry name" value="DUF983"/>
</dbReference>
<reference evidence="2" key="1">
    <citation type="submission" date="2023-07" db="EMBL/GenBank/DDBJ databases">
        <title>Bacterial whole genome sequence for Sphingobium sp. HBC34.</title>
        <authorList>
            <person name="Le V."/>
            <person name="Ko S.-R."/>
            <person name="Ahn C.-Y."/>
            <person name="Oh H.-M."/>
        </authorList>
    </citation>
    <scope>NUCLEOTIDE SEQUENCE</scope>
    <source>
        <strain evidence="2">HBC34</strain>
    </source>
</reference>
<dbReference type="EMBL" id="JAUQOM010000001">
    <property type="protein sequence ID" value="MDO7834037.1"/>
    <property type="molecule type" value="Genomic_DNA"/>
</dbReference>
<feature type="transmembrane region" description="Helical" evidence="1">
    <location>
        <begin position="91"/>
        <end position="115"/>
    </location>
</feature>
<keyword evidence="3" id="KW-1185">Reference proteome</keyword>
<evidence type="ECO:0000313" key="2">
    <source>
        <dbReference type="EMBL" id="MDO7834037.1"/>
    </source>
</evidence>